<accession>A0A2T2P043</accession>
<proteinExistence type="predicted"/>
<dbReference type="Gene3D" id="4.10.240.10">
    <property type="entry name" value="Zn(2)-C6 fungal-type DNA-binding domain"/>
    <property type="match status" value="1"/>
</dbReference>
<evidence type="ECO:0000256" key="6">
    <source>
        <dbReference type="SAM" id="MobiDB-lite"/>
    </source>
</evidence>
<dbReference type="CDD" id="cd00067">
    <property type="entry name" value="GAL4"/>
    <property type="match status" value="1"/>
</dbReference>
<dbReference type="GO" id="GO:0006351">
    <property type="term" value="P:DNA-templated transcription"/>
    <property type="evidence" value="ECO:0007669"/>
    <property type="project" value="InterPro"/>
</dbReference>
<evidence type="ECO:0000256" key="2">
    <source>
        <dbReference type="ARBA" id="ARBA00023015"/>
    </source>
</evidence>
<dbReference type="Pfam" id="PF04082">
    <property type="entry name" value="Fungal_trans"/>
    <property type="match status" value="1"/>
</dbReference>
<dbReference type="GO" id="GO:0005634">
    <property type="term" value="C:nucleus"/>
    <property type="evidence" value="ECO:0007669"/>
    <property type="project" value="TreeGrafter"/>
</dbReference>
<dbReference type="GO" id="GO:0000981">
    <property type="term" value="F:DNA-binding transcription factor activity, RNA polymerase II-specific"/>
    <property type="evidence" value="ECO:0007669"/>
    <property type="project" value="InterPro"/>
</dbReference>
<name>A0A2T2P043_CORCC</name>
<dbReference type="OrthoDB" id="3364175at2759"/>
<sequence length="729" mass="80411">MAARAAEQALEMASPASKRRRIAVACSACRVRKSRCDGQRPSCASCLGLGFACQYESTESTNVLVRKDYLFELEQRVAANERMLQQLDHLLRGHLSDCANGEVLHPPSSAMTVRADESPHRANELEEPRDEDTSTNGMAMTFIEEPTSAFFGESSNISFAHLLLRATAAVRQPTPTVQTAADRDCVLVQSSTGRPSHLPPSPSATSSDLPKLSITTLPSTEDMDGMLDVYFDTCGVVFPCIHEGTMRKTYAECKANGFARVRRTWLGTLNMIFAMATKFDRDGDDIASAKSRLEQSNVFYKRAMELCDDLSKRVISLEIVHYLVLVVLFCQGTQRSAQAWNMHGVLVRSAVALGLQSGRSRDGLDPRTEESRRRTWLVIYCLDKLLSMVYGRPAAILDEHMAGEQTISVLHQLSPDALFDTMDLPGQFLAVSSRLYHLMSQSLVKQYGANINYENSGLDELASLQASAGFRKLLRLWASNLPSRLYLCDPRSDVLAKNTQVNRLRVILTLRYHNVSILVHRPLLTSTIRHLFRIDKSPENPSSYLIPPIMAEAHECISSAETTIEIVHGVIAADPTSRNNLGVWFFTLYYVFTASLVIIGRLLWAKHGQIAIDDAAAHQAKLLLDKAEAIFQNLNQQDPLVSSCSRYIRNLSGMCSRAGSCENPIDLPSAPTGMRPDDIPISAPNSSDTNQLDAEGLEAFGILTSEMFDPSVFDNFGLAGTGIAPDNPI</sequence>
<organism evidence="9 10">
    <name type="scientific">Corynespora cassiicola Philippines</name>
    <dbReference type="NCBI Taxonomy" id="1448308"/>
    <lineage>
        <taxon>Eukaryota</taxon>
        <taxon>Fungi</taxon>
        <taxon>Dikarya</taxon>
        <taxon>Ascomycota</taxon>
        <taxon>Pezizomycotina</taxon>
        <taxon>Dothideomycetes</taxon>
        <taxon>Pleosporomycetidae</taxon>
        <taxon>Pleosporales</taxon>
        <taxon>Corynesporascaceae</taxon>
        <taxon>Corynespora</taxon>
    </lineage>
</organism>
<evidence type="ECO:0000256" key="1">
    <source>
        <dbReference type="ARBA" id="ARBA00022723"/>
    </source>
</evidence>
<dbReference type="InterPro" id="IPR051127">
    <property type="entry name" value="Fungal_SecMet_Regulators"/>
</dbReference>
<reference evidence="9 10" key="1">
    <citation type="journal article" date="2018" name="Front. Microbiol.">
        <title>Genome-Wide Analysis of Corynespora cassiicola Leaf Fall Disease Putative Effectors.</title>
        <authorList>
            <person name="Lopez D."/>
            <person name="Ribeiro S."/>
            <person name="Label P."/>
            <person name="Fumanal B."/>
            <person name="Venisse J.S."/>
            <person name="Kohler A."/>
            <person name="de Oliveira R.R."/>
            <person name="Labutti K."/>
            <person name="Lipzen A."/>
            <person name="Lail K."/>
            <person name="Bauer D."/>
            <person name="Ohm R.A."/>
            <person name="Barry K.W."/>
            <person name="Spatafora J."/>
            <person name="Grigoriev I.V."/>
            <person name="Martin F.M."/>
            <person name="Pujade-Renaud V."/>
        </authorList>
    </citation>
    <scope>NUCLEOTIDE SEQUENCE [LARGE SCALE GENOMIC DNA]</scope>
    <source>
        <strain evidence="9 10">Philippines</strain>
    </source>
</reference>
<dbReference type="InterPro" id="IPR001138">
    <property type="entry name" value="Zn2Cys6_DnaBD"/>
</dbReference>
<keyword evidence="1" id="KW-0479">Metal-binding</keyword>
<keyword evidence="2" id="KW-0805">Transcription regulation</keyword>
<dbReference type="InterPro" id="IPR007219">
    <property type="entry name" value="XnlR_reg_dom"/>
</dbReference>
<dbReference type="SMART" id="SM00066">
    <property type="entry name" value="GAL4"/>
    <property type="match status" value="1"/>
</dbReference>
<dbReference type="AlphaFoldDB" id="A0A2T2P043"/>
<dbReference type="EMBL" id="KZ678131">
    <property type="protein sequence ID" value="PSN71054.1"/>
    <property type="molecule type" value="Genomic_DNA"/>
</dbReference>
<dbReference type="CDD" id="cd12148">
    <property type="entry name" value="fungal_TF_MHR"/>
    <property type="match status" value="1"/>
</dbReference>
<keyword evidence="10" id="KW-1185">Reference proteome</keyword>
<dbReference type="SMART" id="SM00906">
    <property type="entry name" value="Fungal_trans"/>
    <property type="match status" value="1"/>
</dbReference>
<keyword evidence="7" id="KW-1133">Transmembrane helix</keyword>
<dbReference type="Pfam" id="PF00172">
    <property type="entry name" value="Zn_clus"/>
    <property type="match status" value="1"/>
</dbReference>
<feature type="region of interest" description="Disordered" evidence="6">
    <location>
        <begin position="190"/>
        <end position="211"/>
    </location>
</feature>
<dbReference type="GO" id="GO:0000435">
    <property type="term" value="P:positive regulation of transcription from RNA polymerase II promoter by galactose"/>
    <property type="evidence" value="ECO:0007669"/>
    <property type="project" value="TreeGrafter"/>
</dbReference>
<feature type="compositionally biased region" description="Basic and acidic residues" evidence="6">
    <location>
        <begin position="114"/>
        <end position="126"/>
    </location>
</feature>
<keyword evidence="7" id="KW-0472">Membrane</keyword>
<dbReference type="STRING" id="1448308.A0A2T2P043"/>
<feature type="domain" description="Zn(2)-C6 fungal-type" evidence="8">
    <location>
        <begin position="25"/>
        <end position="55"/>
    </location>
</feature>
<keyword evidence="4" id="KW-0804">Transcription</keyword>
<feature type="region of interest" description="Disordered" evidence="6">
    <location>
        <begin position="110"/>
        <end position="134"/>
    </location>
</feature>
<keyword evidence="7" id="KW-0812">Transmembrane</keyword>
<feature type="transmembrane region" description="Helical" evidence="7">
    <location>
        <begin position="581"/>
        <end position="604"/>
    </location>
</feature>
<evidence type="ECO:0000256" key="5">
    <source>
        <dbReference type="ARBA" id="ARBA00023242"/>
    </source>
</evidence>
<dbReference type="PROSITE" id="PS50048">
    <property type="entry name" value="ZN2_CY6_FUNGAL_2"/>
    <property type="match status" value="1"/>
</dbReference>
<evidence type="ECO:0000313" key="9">
    <source>
        <dbReference type="EMBL" id="PSN71054.1"/>
    </source>
</evidence>
<dbReference type="PANTHER" id="PTHR47424">
    <property type="entry name" value="REGULATORY PROTEIN GAL4"/>
    <property type="match status" value="1"/>
</dbReference>
<dbReference type="GO" id="GO:0000978">
    <property type="term" value="F:RNA polymerase II cis-regulatory region sequence-specific DNA binding"/>
    <property type="evidence" value="ECO:0007669"/>
    <property type="project" value="TreeGrafter"/>
</dbReference>
<keyword evidence="5" id="KW-0539">Nucleus</keyword>
<dbReference type="Proteomes" id="UP000240883">
    <property type="component" value="Unassembled WGS sequence"/>
</dbReference>
<evidence type="ECO:0000256" key="4">
    <source>
        <dbReference type="ARBA" id="ARBA00023163"/>
    </source>
</evidence>
<dbReference type="PROSITE" id="PS00463">
    <property type="entry name" value="ZN2_CY6_FUNGAL_1"/>
    <property type="match status" value="1"/>
</dbReference>
<keyword evidence="3" id="KW-0238">DNA-binding</keyword>
<evidence type="ECO:0000256" key="3">
    <source>
        <dbReference type="ARBA" id="ARBA00023125"/>
    </source>
</evidence>
<dbReference type="GO" id="GO:0008270">
    <property type="term" value="F:zinc ion binding"/>
    <property type="evidence" value="ECO:0007669"/>
    <property type="project" value="InterPro"/>
</dbReference>
<evidence type="ECO:0000259" key="8">
    <source>
        <dbReference type="PROSITE" id="PS50048"/>
    </source>
</evidence>
<evidence type="ECO:0000256" key="7">
    <source>
        <dbReference type="SAM" id="Phobius"/>
    </source>
</evidence>
<dbReference type="SUPFAM" id="SSF57701">
    <property type="entry name" value="Zn2/Cys6 DNA-binding domain"/>
    <property type="match status" value="1"/>
</dbReference>
<evidence type="ECO:0000313" key="10">
    <source>
        <dbReference type="Proteomes" id="UP000240883"/>
    </source>
</evidence>
<dbReference type="PANTHER" id="PTHR47424:SF3">
    <property type="entry name" value="REGULATORY PROTEIN GAL4"/>
    <property type="match status" value="1"/>
</dbReference>
<gene>
    <name evidence="9" type="ORF">BS50DRAFT_486829</name>
</gene>
<protein>
    <submittedName>
        <fullName evidence="9">C6 transcription factor</fullName>
    </submittedName>
</protein>
<dbReference type="InterPro" id="IPR036864">
    <property type="entry name" value="Zn2-C6_fun-type_DNA-bd_sf"/>
</dbReference>